<sequence length="506" mass="54068">MLVDTVSRPRYAGLPDHIGQSRLPLSFGVAETSIPRQSSTLTSVSVDVSTHGNAAHTLAFKVLRLPVFAGVDLLTPGFQPSSVFHLAGSMLEGKVPMPSLEVAQAVTAPPIEEDLVVLQAKLAVEAIATFDANPSVSVLTDSTEDQSLISGVAYLSDVAARSARERGSIRPGVVRLVNSSGVMVVGRTDGNTTRATPPRVMLDSEAQPVMIGKQLAQDLGLRADDLEPCPFTIVTSVGGTEKAMGYTRSPLRLMFYVGPGPLYSHVSLQCAVTNATNYDILVGQQALYPLGFGVDNWTEEAWIRPGWSAGDGRKELILAAFAAGAMTSAHDAMFGCSALVADLPCGSTLFEETFAFMSGVAETHEHASILPLTRQAKDPLPPWGTQWELTGRSQEIVATLDTPFALEDSSTPLLARTIQWQPPDEGITLVELFAGIGTGLAAVLEAGLKVRRYIHVDSGFVANRVARHHINRLLALYPEQLPPSAIHGCFGKLPRDVTLISDDDLR</sequence>
<dbReference type="EMBL" id="CADCTY010001037">
    <property type="protein sequence ID" value="CAA9353661.1"/>
    <property type="molecule type" value="Genomic_DNA"/>
</dbReference>
<proteinExistence type="predicted"/>
<gene>
    <name evidence="1" type="ORF">AVDCRST_MAG94-2955</name>
</gene>
<accession>A0A6J4MA44</accession>
<dbReference type="AlphaFoldDB" id="A0A6J4MA44"/>
<reference evidence="1" key="1">
    <citation type="submission" date="2020-02" db="EMBL/GenBank/DDBJ databases">
        <authorList>
            <person name="Meier V. D."/>
        </authorList>
    </citation>
    <scope>NUCLEOTIDE SEQUENCE</scope>
    <source>
        <strain evidence="1">AVDCRST_MAG94</strain>
    </source>
</reference>
<protein>
    <submittedName>
        <fullName evidence="1">Uncharacterized protein</fullName>
    </submittedName>
</protein>
<evidence type="ECO:0000313" key="1">
    <source>
        <dbReference type="EMBL" id="CAA9353661.1"/>
    </source>
</evidence>
<organism evidence="1">
    <name type="scientific">uncultured Leptolyngbya sp</name>
    <dbReference type="NCBI Taxonomy" id="332963"/>
    <lineage>
        <taxon>Bacteria</taxon>
        <taxon>Bacillati</taxon>
        <taxon>Cyanobacteriota</taxon>
        <taxon>Cyanophyceae</taxon>
        <taxon>Leptolyngbyales</taxon>
        <taxon>Leptolyngbyaceae</taxon>
        <taxon>Leptolyngbya group</taxon>
        <taxon>Leptolyngbya</taxon>
        <taxon>environmental samples</taxon>
    </lineage>
</organism>
<name>A0A6J4MA44_9CYAN</name>